<dbReference type="Proteomes" id="UP001162060">
    <property type="component" value="Unassembled WGS sequence"/>
</dbReference>
<evidence type="ECO:0000256" key="8">
    <source>
        <dbReference type="ARBA" id="ARBA00023136"/>
    </source>
</evidence>
<organism evidence="12 13">
    <name type="scientific">Peronospora matthiolae</name>
    <dbReference type="NCBI Taxonomy" id="2874970"/>
    <lineage>
        <taxon>Eukaryota</taxon>
        <taxon>Sar</taxon>
        <taxon>Stramenopiles</taxon>
        <taxon>Oomycota</taxon>
        <taxon>Peronosporomycetes</taxon>
        <taxon>Peronosporales</taxon>
        <taxon>Peronosporaceae</taxon>
        <taxon>Peronospora</taxon>
    </lineage>
</organism>
<evidence type="ECO:0000256" key="1">
    <source>
        <dbReference type="ARBA" id="ARBA00004606"/>
    </source>
</evidence>
<dbReference type="InterPro" id="IPR029044">
    <property type="entry name" value="Nucleotide-diphossugar_trans"/>
</dbReference>
<name>A0AAV1TPS1_9STRA</name>
<feature type="region of interest" description="Disordered" evidence="10">
    <location>
        <begin position="60"/>
        <end position="93"/>
    </location>
</feature>
<evidence type="ECO:0000256" key="6">
    <source>
        <dbReference type="ARBA" id="ARBA00022968"/>
    </source>
</evidence>
<dbReference type="GO" id="GO:0016020">
    <property type="term" value="C:membrane"/>
    <property type="evidence" value="ECO:0007669"/>
    <property type="project" value="UniProtKB-SubCell"/>
</dbReference>
<keyword evidence="9" id="KW-0325">Glycoprotein</keyword>
<gene>
    <name evidence="12" type="ORF">PM001_LOCUS9531</name>
</gene>
<evidence type="ECO:0000313" key="13">
    <source>
        <dbReference type="Proteomes" id="UP001162060"/>
    </source>
</evidence>
<dbReference type="GO" id="GO:0006493">
    <property type="term" value="P:protein O-linked glycosylation"/>
    <property type="evidence" value="ECO:0007669"/>
    <property type="project" value="TreeGrafter"/>
</dbReference>
<evidence type="ECO:0000256" key="10">
    <source>
        <dbReference type="SAM" id="MobiDB-lite"/>
    </source>
</evidence>
<keyword evidence="5 11" id="KW-0812">Transmembrane</keyword>
<evidence type="ECO:0008006" key="14">
    <source>
        <dbReference type="Google" id="ProtNLM"/>
    </source>
</evidence>
<proteinExistence type="inferred from homology"/>
<evidence type="ECO:0000256" key="3">
    <source>
        <dbReference type="ARBA" id="ARBA00022676"/>
    </source>
</evidence>
<evidence type="ECO:0000256" key="11">
    <source>
        <dbReference type="SAM" id="Phobius"/>
    </source>
</evidence>
<reference evidence="12" key="1">
    <citation type="submission" date="2024-01" db="EMBL/GenBank/DDBJ databases">
        <authorList>
            <person name="Webb A."/>
        </authorList>
    </citation>
    <scope>NUCLEOTIDE SEQUENCE</scope>
    <source>
        <strain evidence="12">Pm1</strain>
    </source>
</reference>
<keyword evidence="4" id="KW-0808">Transferase</keyword>
<dbReference type="GO" id="GO:0000033">
    <property type="term" value="F:alpha-1,3-mannosyltransferase activity"/>
    <property type="evidence" value="ECO:0007669"/>
    <property type="project" value="TreeGrafter"/>
</dbReference>
<evidence type="ECO:0000256" key="2">
    <source>
        <dbReference type="ARBA" id="ARBA00009105"/>
    </source>
</evidence>
<evidence type="ECO:0000256" key="9">
    <source>
        <dbReference type="ARBA" id="ARBA00023180"/>
    </source>
</evidence>
<keyword evidence="8 11" id="KW-0472">Membrane</keyword>
<comment type="similarity">
    <text evidence="2">Belongs to the MNN1/MNT family.</text>
</comment>
<keyword evidence="7 11" id="KW-1133">Transmembrane helix</keyword>
<keyword evidence="6" id="KW-0735">Signal-anchor</keyword>
<accession>A0AAV1TPS1</accession>
<protein>
    <recommendedName>
        <fullName evidence="14">Nucleotide-diphospho-sugar transferase domain-containing protein</fullName>
    </recommendedName>
</protein>
<feature type="transmembrane region" description="Helical" evidence="11">
    <location>
        <begin position="35"/>
        <end position="55"/>
    </location>
</feature>
<keyword evidence="3" id="KW-0328">Glycosyltransferase</keyword>
<evidence type="ECO:0000256" key="4">
    <source>
        <dbReference type="ARBA" id="ARBA00022679"/>
    </source>
</evidence>
<dbReference type="SUPFAM" id="SSF53448">
    <property type="entry name" value="Nucleotide-diphospho-sugar transferases"/>
    <property type="match status" value="1"/>
</dbReference>
<evidence type="ECO:0000256" key="7">
    <source>
        <dbReference type="ARBA" id="ARBA00022989"/>
    </source>
</evidence>
<dbReference type="PANTHER" id="PTHR31392:SF1">
    <property type="entry name" value="ALPHA-1,3-MANNOSYLTRANSFERASE MNN1-RELATED"/>
    <property type="match status" value="1"/>
</dbReference>
<dbReference type="GO" id="GO:0005794">
    <property type="term" value="C:Golgi apparatus"/>
    <property type="evidence" value="ECO:0007669"/>
    <property type="project" value="TreeGrafter"/>
</dbReference>
<comment type="subcellular location">
    <subcellularLocation>
        <location evidence="1">Membrane</location>
        <topology evidence="1">Single-pass type II membrane protein</topology>
    </subcellularLocation>
</comment>
<dbReference type="AlphaFoldDB" id="A0AAV1TPS1"/>
<dbReference type="PANTHER" id="PTHR31392">
    <property type="entry name" value="ALPHA-1,3-MANNOSYLTRANSFERASE MNN1-RELATED"/>
    <property type="match status" value="1"/>
</dbReference>
<evidence type="ECO:0000256" key="5">
    <source>
        <dbReference type="ARBA" id="ARBA00022692"/>
    </source>
</evidence>
<comment type="caution">
    <text evidence="12">The sequence shown here is derived from an EMBL/GenBank/DDBJ whole genome shotgun (WGS) entry which is preliminary data.</text>
</comment>
<evidence type="ECO:0000313" key="12">
    <source>
        <dbReference type="EMBL" id="CAK7924381.1"/>
    </source>
</evidence>
<dbReference type="InterPro" id="IPR022751">
    <property type="entry name" value="Alpha_mannosyltransferase"/>
</dbReference>
<dbReference type="Pfam" id="PF11051">
    <property type="entry name" value="Mannosyl_trans3"/>
    <property type="match status" value="1"/>
</dbReference>
<dbReference type="EMBL" id="CAKLBY020000074">
    <property type="protein sequence ID" value="CAK7924381.1"/>
    <property type="molecule type" value="Genomic_DNA"/>
</dbReference>
<sequence>MEQPTLSPKPPELQQVAQRDRYSRLNVKQVLRPSFLRYCLLVLVLCGVGMFAMTANVNTDQTTNRSTSEHKWEGEVQDSSYRPPPPDNRDSSFLADDVKCMEEQLVYTIYEMAQRTIEPRGIVLPLFDNITTLGVSLILELRAMDVHLPIEIPHCEDLKDSTIRTTVSLRDASVKVFCESLGNCYELFRSFDVKLLAVILSRFEEVMLLDADTLFFKSPMSLWDTDKFQSTGTLSFYDRFACGKMLMGKPLHRHNDGVRQIHDFMSRFDVSPFELLGRIERPNATSKNKVPVTLHFSPSEHLLTSHSWNYRSGYEMDSSLVLWNKKRQPRATAILGAFVARNRIDRPPSYGDKELFFVATELAETQYAFSDFGTGGAGWDFRDAGPGKSVLCGTATHYYPVKAEDERLVANASVLYLNSDDILVYDPKTKPLYYTQPRPYRAYPAKVTKRGHLVECSYEETALRFSPEQEDHILLR</sequence>